<reference evidence="1 2" key="1">
    <citation type="submission" date="2018-12" db="EMBL/GenBank/DDBJ databases">
        <authorList>
            <person name="Criscuolo A."/>
        </authorList>
    </citation>
    <scope>NUCLEOTIDE SEQUENCE [LARGE SCALE GENOMIC DNA]</scope>
    <source>
        <strain evidence="1">ACIP1116281</strain>
    </source>
</reference>
<dbReference type="RefSeq" id="WP_223214090.1">
    <property type="nucleotide sequence ID" value="NZ_JBHTMH010000003.1"/>
</dbReference>
<proteinExistence type="predicted"/>
<keyword evidence="2" id="KW-1185">Reference proteome</keyword>
<evidence type="ECO:0000313" key="1">
    <source>
        <dbReference type="EMBL" id="VDS03631.1"/>
    </source>
</evidence>
<dbReference type="AlphaFoldDB" id="A0A447I7Y1"/>
<name>A0A447I7Y1_9HYPH</name>
<gene>
    <name evidence="1" type="ORF">DEVEQU_00757</name>
</gene>
<dbReference type="Proteomes" id="UP000268844">
    <property type="component" value="Unassembled WGS sequence"/>
</dbReference>
<protein>
    <submittedName>
        <fullName evidence="1">Uncharacterized protein</fullName>
    </submittedName>
</protein>
<organism evidence="1 2">
    <name type="scientific">Devosia equisanguinis</name>
    <dbReference type="NCBI Taxonomy" id="2490941"/>
    <lineage>
        <taxon>Bacteria</taxon>
        <taxon>Pseudomonadati</taxon>
        <taxon>Pseudomonadota</taxon>
        <taxon>Alphaproteobacteria</taxon>
        <taxon>Hyphomicrobiales</taxon>
        <taxon>Devosiaceae</taxon>
        <taxon>Devosia</taxon>
    </lineage>
</organism>
<evidence type="ECO:0000313" key="2">
    <source>
        <dbReference type="Proteomes" id="UP000268844"/>
    </source>
</evidence>
<dbReference type="EMBL" id="UZWD01000011">
    <property type="protein sequence ID" value="VDS03631.1"/>
    <property type="molecule type" value="Genomic_DNA"/>
</dbReference>
<accession>A0A447I7Y1</accession>
<sequence length="97" mass="9809">MAITKSLRLVLALIGLVGGFGFGAAPVLANCPERAACTGCGCKGGPGYRGPDGTCVGFKQLERVCGDPPTTSCTFENAPGTGLNRSCALGLESEEDQ</sequence>